<accession>A0A5D4RCS9</accession>
<sequence length="79" mass="9258">MKKFFLSLTGGILLGGILSYFFLDYEDSNYVLLNYYGADKKIVKEWDFQFISNAGFIIIGLSVLIYLIWTYFERRSNGF</sequence>
<dbReference type="RefSeq" id="WP_148974748.1">
    <property type="nucleotide sequence ID" value="NZ_VTER01000005.1"/>
</dbReference>
<keyword evidence="1" id="KW-0812">Transmembrane</keyword>
<name>A0A5D4RCS9_9BACI</name>
<protein>
    <submittedName>
        <fullName evidence="2">Uncharacterized protein</fullName>
    </submittedName>
</protein>
<reference evidence="2 3" key="1">
    <citation type="submission" date="2019-08" db="EMBL/GenBank/DDBJ databases">
        <title>Bacillus genomes from the desert of Cuatro Cienegas, Coahuila.</title>
        <authorList>
            <person name="Olmedo-Alvarez G."/>
        </authorList>
    </citation>
    <scope>NUCLEOTIDE SEQUENCE [LARGE SCALE GENOMIC DNA]</scope>
    <source>
        <strain evidence="2 3">CH446_14T</strain>
    </source>
</reference>
<dbReference type="AlphaFoldDB" id="A0A5D4RCS9"/>
<evidence type="ECO:0000313" key="3">
    <source>
        <dbReference type="Proteomes" id="UP000322139"/>
    </source>
</evidence>
<feature type="transmembrane region" description="Helical" evidence="1">
    <location>
        <begin position="50"/>
        <end position="72"/>
    </location>
</feature>
<keyword evidence="1" id="KW-0472">Membrane</keyword>
<evidence type="ECO:0000256" key="1">
    <source>
        <dbReference type="SAM" id="Phobius"/>
    </source>
</evidence>
<proteinExistence type="predicted"/>
<comment type="caution">
    <text evidence="2">The sequence shown here is derived from an EMBL/GenBank/DDBJ whole genome shotgun (WGS) entry which is preliminary data.</text>
</comment>
<dbReference type="EMBL" id="VTER01000005">
    <property type="protein sequence ID" value="TYS48570.1"/>
    <property type="molecule type" value="Genomic_DNA"/>
</dbReference>
<dbReference type="Proteomes" id="UP000322139">
    <property type="component" value="Unassembled WGS sequence"/>
</dbReference>
<organism evidence="2 3">
    <name type="scientific">Bacillus infantis</name>
    <dbReference type="NCBI Taxonomy" id="324767"/>
    <lineage>
        <taxon>Bacteria</taxon>
        <taxon>Bacillati</taxon>
        <taxon>Bacillota</taxon>
        <taxon>Bacilli</taxon>
        <taxon>Bacillales</taxon>
        <taxon>Bacillaceae</taxon>
        <taxon>Bacillus</taxon>
    </lineage>
</organism>
<keyword evidence="1" id="KW-1133">Transmembrane helix</keyword>
<gene>
    <name evidence="2" type="ORF">FZD51_10635</name>
</gene>
<evidence type="ECO:0000313" key="2">
    <source>
        <dbReference type="EMBL" id="TYS48570.1"/>
    </source>
</evidence>